<evidence type="ECO:0000313" key="2">
    <source>
        <dbReference type="Proteomes" id="UP000297280"/>
    </source>
</evidence>
<name>A0A4Z1KG13_9HELO</name>
<organism evidence="1 2">
    <name type="scientific">Botrytis porri</name>
    <dbReference type="NCBI Taxonomy" id="87229"/>
    <lineage>
        <taxon>Eukaryota</taxon>
        <taxon>Fungi</taxon>
        <taxon>Dikarya</taxon>
        <taxon>Ascomycota</taxon>
        <taxon>Pezizomycotina</taxon>
        <taxon>Leotiomycetes</taxon>
        <taxon>Helotiales</taxon>
        <taxon>Sclerotiniaceae</taxon>
        <taxon>Botrytis</taxon>
    </lineage>
</organism>
<dbReference type="EMBL" id="PQXO01000501">
    <property type="protein sequence ID" value="TGO84458.1"/>
    <property type="molecule type" value="Genomic_DNA"/>
</dbReference>
<comment type="caution">
    <text evidence="1">The sequence shown here is derived from an EMBL/GenBank/DDBJ whole genome shotgun (WGS) entry which is preliminary data.</text>
</comment>
<dbReference type="OrthoDB" id="10587402at2759"/>
<dbReference type="AlphaFoldDB" id="A0A4Z1KG13"/>
<evidence type="ECO:0000313" key="1">
    <source>
        <dbReference type="EMBL" id="TGO84458.1"/>
    </source>
</evidence>
<dbReference type="Proteomes" id="UP000297280">
    <property type="component" value="Unassembled WGS sequence"/>
</dbReference>
<reference evidence="1 2" key="1">
    <citation type="submission" date="2017-12" db="EMBL/GenBank/DDBJ databases">
        <title>Comparative genomics of Botrytis spp.</title>
        <authorList>
            <person name="Valero-Jimenez C.A."/>
            <person name="Tapia P."/>
            <person name="Veloso J."/>
            <person name="Silva-Moreno E."/>
            <person name="Staats M."/>
            <person name="Valdes J.H."/>
            <person name="Van Kan J.A.L."/>
        </authorList>
    </citation>
    <scope>NUCLEOTIDE SEQUENCE [LARGE SCALE GENOMIC DNA]</scope>
    <source>
        <strain evidence="1 2">MUCL3349</strain>
    </source>
</reference>
<sequence length="157" mass="18537">MKPSTWDSWTFPKCDRFETFAPRNAHILECDFCGNRLHNESDLKSIADTPHNFAYWEYLHYDHPDKLVPQDTPCEYRTDFCGHRADYSSAEEAYAPNYALREEKLRNEILWDGTPPVEKDGRLTSREIIGEDTYEKIRFKLNTKKILIKLKTTLSQE</sequence>
<proteinExistence type="predicted"/>
<keyword evidence="2" id="KW-1185">Reference proteome</keyword>
<protein>
    <submittedName>
        <fullName evidence="1">Uncharacterized protein</fullName>
    </submittedName>
</protein>
<accession>A0A4Z1KG13</accession>
<gene>
    <name evidence="1" type="ORF">BPOR_0502g00010</name>
</gene>